<evidence type="ECO:0000313" key="3">
    <source>
        <dbReference type="Proteomes" id="UP000887013"/>
    </source>
</evidence>
<proteinExistence type="predicted"/>
<dbReference type="EMBL" id="BMAW01028032">
    <property type="protein sequence ID" value="GFU05258.1"/>
    <property type="molecule type" value="Genomic_DNA"/>
</dbReference>
<organism evidence="2 3">
    <name type="scientific">Nephila pilipes</name>
    <name type="common">Giant wood spider</name>
    <name type="synonym">Nephila maculata</name>
    <dbReference type="NCBI Taxonomy" id="299642"/>
    <lineage>
        <taxon>Eukaryota</taxon>
        <taxon>Metazoa</taxon>
        <taxon>Ecdysozoa</taxon>
        <taxon>Arthropoda</taxon>
        <taxon>Chelicerata</taxon>
        <taxon>Arachnida</taxon>
        <taxon>Araneae</taxon>
        <taxon>Araneomorphae</taxon>
        <taxon>Entelegynae</taxon>
        <taxon>Araneoidea</taxon>
        <taxon>Nephilidae</taxon>
        <taxon>Nephila</taxon>
    </lineage>
</organism>
<comment type="caution">
    <text evidence="2">The sequence shown here is derived from an EMBL/GenBank/DDBJ whole genome shotgun (WGS) entry which is preliminary data.</text>
</comment>
<accession>A0A8X6Q4G5</accession>
<evidence type="ECO:0000256" key="1">
    <source>
        <dbReference type="SAM" id="MobiDB-lite"/>
    </source>
</evidence>
<reference evidence="2" key="1">
    <citation type="submission" date="2020-08" db="EMBL/GenBank/DDBJ databases">
        <title>Multicomponent nature underlies the extraordinary mechanical properties of spider dragline silk.</title>
        <authorList>
            <person name="Kono N."/>
            <person name="Nakamura H."/>
            <person name="Mori M."/>
            <person name="Yoshida Y."/>
            <person name="Ohtoshi R."/>
            <person name="Malay A.D."/>
            <person name="Moran D.A.P."/>
            <person name="Tomita M."/>
            <person name="Numata K."/>
            <person name="Arakawa K."/>
        </authorList>
    </citation>
    <scope>NUCLEOTIDE SEQUENCE</scope>
</reference>
<dbReference type="AlphaFoldDB" id="A0A8X6Q4G5"/>
<evidence type="ECO:0000313" key="2">
    <source>
        <dbReference type="EMBL" id="GFU05258.1"/>
    </source>
</evidence>
<protein>
    <submittedName>
        <fullName evidence="2">Uncharacterized protein</fullName>
    </submittedName>
</protein>
<sequence>MKVARYKQDRPLSPPHGEIAHLCNKDEPSCSLGVNPHNFSIKIHNIDRLASVTQCRERNTHPECHDGVKTDSILLVPMREQKALTPS</sequence>
<feature type="region of interest" description="Disordered" evidence="1">
    <location>
        <begin position="1"/>
        <end position="20"/>
    </location>
</feature>
<name>A0A8X6Q4G5_NEPPI</name>
<feature type="compositionally biased region" description="Basic and acidic residues" evidence="1">
    <location>
        <begin position="1"/>
        <end position="10"/>
    </location>
</feature>
<gene>
    <name evidence="2" type="ORF">NPIL_636291</name>
</gene>
<dbReference type="Proteomes" id="UP000887013">
    <property type="component" value="Unassembled WGS sequence"/>
</dbReference>
<keyword evidence="3" id="KW-1185">Reference proteome</keyword>